<dbReference type="PANTHER" id="PTHR46035">
    <property type="entry name" value="TETRATRICOPEPTIDE REPEAT PROTEIN 4"/>
    <property type="match status" value="1"/>
</dbReference>
<dbReference type="Pfam" id="PF18972">
    <property type="entry name" value="Wheel"/>
    <property type="match status" value="1"/>
</dbReference>
<comment type="caution">
    <text evidence="5">The sequence shown here is derived from an EMBL/GenBank/DDBJ whole genome shotgun (WGS) entry which is preliminary data.</text>
</comment>
<evidence type="ECO:0000256" key="3">
    <source>
        <dbReference type="ARBA" id="ARBA00023602"/>
    </source>
</evidence>
<evidence type="ECO:0000313" key="6">
    <source>
        <dbReference type="Proteomes" id="UP000249619"/>
    </source>
</evidence>
<dbReference type="GO" id="GO:0006457">
    <property type="term" value="P:protein folding"/>
    <property type="evidence" value="ECO:0007669"/>
    <property type="project" value="TreeGrafter"/>
</dbReference>
<dbReference type="STRING" id="183478.A0A364N877"/>
<evidence type="ECO:0000256" key="2">
    <source>
        <dbReference type="ARBA" id="ARBA00022803"/>
    </source>
</evidence>
<dbReference type="InterPro" id="IPR019734">
    <property type="entry name" value="TPR_rpt"/>
</dbReference>
<dbReference type="GO" id="GO:0030544">
    <property type="term" value="F:Hsp70 protein binding"/>
    <property type="evidence" value="ECO:0007669"/>
    <property type="project" value="TreeGrafter"/>
</dbReference>
<dbReference type="AlphaFoldDB" id="A0A364N877"/>
<feature type="domain" description="Cns1/TTC4 wheel" evidence="4">
    <location>
        <begin position="276"/>
        <end position="384"/>
    </location>
</feature>
<dbReference type="GO" id="GO:0005634">
    <property type="term" value="C:nucleus"/>
    <property type="evidence" value="ECO:0007669"/>
    <property type="project" value="TreeGrafter"/>
</dbReference>
<keyword evidence="6" id="KW-1185">Reference proteome</keyword>
<keyword evidence="2" id="KW-0802">TPR repeat</keyword>
<dbReference type="Proteomes" id="UP000249619">
    <property type="component" value="Unassembled WGS sequence"/>
</dbReference>
<dbReference type="GO" id="GO:0005829">
    <property type="term" value="C:cytosol"/>
    <property type="evidence" value="ECO:0007669"/>
    <property type="project" value="TreeGrafter"/>
</dbReference>
<dbReference type="FunFam" id="1.25.40.10:FF:000611">
    <property type="entry name" value="TPR repeat protein"/>
    <property type="match status" value="1"/>
</dbReference>
<dbReference type="SUPFAM" id="SSF48452">
    <property type="entry name" value="TPR-like"/>
    <property type="match status" value="1"/>
</dbReference>
<dbReference type="InterPro" id="IPR044059">
    <property type="entry name" value="Csn1/TTC4_wheel"/>
</dbReference>
<dbReference type="InterPro" id="IPR011990">
    <property type="entry name" value="TPR-like_helical_dom_sf"/>
</dbReference>
<dbReference type="SMART" id="SM00028">
    <property type="entry name" value="TPR"/>
    <property type="match status" value="3"/>
</dbReference>
<dbReference type="CDD" id="cd21381">
    <property type="entry name" value="CTWD_TTC4"/>
    <property type="match status" value="1"/>
</dbReference>
<organism evidence="5 6">
    <name type="scientific">Stemphylium lycopersici</name>
    <name type="common">Tomato gray leaf spot disease fungus</name>
    <name type="synonym">Thyrospora lycopersici</name>
    <dbReference type="NCBI Taxonomy" id="183478"/>
    <lineage>
        <taxon>Eukaryota</taxon>
        <taxon>Fungi</taxon>
        <taxon>Dikarya</taxon>
        <taxon>Ascomycota</taxon>
        <taxon>Pezizomycotina</taxon>
        <taxon>Dothideomycetes</taxon>
        <taxon>Pleosporomycetidae</taxon>
        <taxon>Pleosporales</taxon>
        <taxon>Pleosporineae</taxon>
        <taxon>Pleosporaceae</taxon>
        <taxon>Stemphylium</taxon>
    </lineage>
</organism>
<evidence type="ECO:0000259" key="4">
    <source>
        <dbReference type="Pfam" id="PF18972"/>
    </source>
</evidence>
<proteinExistence type="inferred from homology"/>
<dbReference type="EMBL" id="QGDH01000034">
    <property type="protein sequence ID" value="RAR13499.1"/>
    <property type="molecule type" value="Genomic_DNA"/>
</dbReference>
<comment type="similarity">
    <text evidence="3">Belongs to the TTC4 family.</text>
</comment>
<dbReference type="GO" id="GO:0051879">
    <property type="term" value="F:Hsp90 protein binding"/>
    <property type="evidence" value="ECO:0007669"/>
    <property type="project" value="InterPro"/>
</dbReference>
<dbReference type="Gene3D" id="1.25.40.10">
    <property type="entry name" value="Tetratricopeptide repeat domain"/>
    <property type="match status" value="1"/>
</dbReference>
<keyword evidence="1" id="KW-0677">Repeat</keyword>
<protein>
    <submittedName>
        <fullName evidence="5">Tetratricopeptide repeat protein 4</fullName>
    </submittedName>
</protein>
<name>A0A364N877_STELY</name>
<evidence type="ECO:0000313" key="5">
    <source>
        <dbReference type="EMBL" id="RAR13499.1"/>
    </source>
</evidence>
<evidence type="ECO:0000256" key="1">
    <source>
        <dbReference type="ARBA" id="ARBA00022737"/>
    </source>
</evidence>
<reference evidence="6" key="1">
    <citation type="submission" date="2018-05" db="EMBL/GenBank/DDBJ databases">
        <title>Draft genome sequence of Stemphylium lycopersici strain CIDEFI 213.</title>
        <authorList>
            <person name="Medina R."/>
            <person name="Franco M.E.E."/>
            <person name="Lucentini C.G."/>
            <person name="Saparrat M.C.N."/>
            <person name="Balatti P.A."/>
        </authorList>
    </citation>
    <scope>NUCLEOTIDE SEQUENCE [LARGE SCALE GENOMIC DNA]</scope>
    <source>
        <strain evidence="6">CIDEFI 213</strain>
    </source>
</reference>
<gene>
    <name evidence="5" type="ORF">DDE83_003095</name>
</gene>
<dbReference type="OrthoDB" id="420195at2759"/>
<dbReference type="PANTHER" id="PTHR46035:SF1">
    <property type="entry name" value="TETRATRICOPEPTIDE REPEAT PROTEIN 4"/>
    <property type="match status" value="1"/>
</dbReference>
<sequence>MAQAHQNGAAPVASVDLPPEMAEVKSKGMDDLLKEMNRMPLFMTSLDETDGEGGMNEALEALRAMAYEGTRAEIAENFRQQGNECARAKQWSDAKEFYNKAIAALKGPQTSRDPDAEGPDVIDVEVDEQEEAKKERAIGEAVYVNRALCNLEKKNYRSCIQDCVAALHINPSNVKAFYRSATAGLELNKLDEAAWACNKGLSLDPANAPLKALKTKIDTRKKYIESVEKARKEREAKAASERTTLALALKARNILTRSTAKPPDLEDATVKLDNSMDPSSLLSFPVILLYPMDSQSDFVKAFSEREKLDDHLSYIFPLPWDTNHEYAMDKVEAYMETSSGGLIKVGKKMSLGKVLGSGKPEIVDGLVTVSVVPKDKAAGWIEEFKKRKGKAA</sequence>
<accession>A0A364N877</accession>